<dbReference type="GO" id="GO:0000014">
    <property type="term" value="F:single-stranded DNA endodeoxyribonuclease activity"/>
    <property type="evidence" value="ECO:0007669"/>
    <property type="project" value="TreeGrafter"/>
</dbReference>
<evidence type="ECO:0000256" key="6">
    <source>
        <dbReference type="ARBA" id="ARBA00023204"/>
    </source>
</evidence>
<dbReference type="PANTHER" id="PTHR10150">
    <property type="entry name" value="DNA REPAIR ENDONUCLEASE XPF"/>
    <property type="match status" value="1"/>
</dbReference>
<feature type="compositionally biased region" description="Polar residues" evidence="7">
    <location>
        <begin position="230"/>
        <end position="239"/>
    </location>
</feature>
<protein>
    <recommendedName>
        <fullName evidence="8">ERCC4 domain-containing protein</fullName>
    </recommendedName>
</protein>
<dbReference type="CDD" id="cd20075">
    <property type="entry name" value="XPF_nuclease_XPF_arch"/>
    <property type="match status" value="1"/>
</dbReference>
<keyword evidence="6" id="KW-0234">DNA repair</keyword>
<dbReference type="Proteomes" id="UP000317265">
    <property type="component" value="Unassembled WGS sequence"/>
</dbReference>
<sequence>MGKLFNRNEIVIVADYREKEAKIINELIKLGAKINFANLSAGDYLLSERLVVERKTYEDFANSIIDKRLFEQASYLRKYYEKPIIIIEGKGPIIRNISMEAIRGAMISLILDYGIPILIAEDTEEAAKFIITLAKREGRKEDLRTISLKDRRRAKTLDEVREYVVASLPMIELKTAKKLLSFFGSIEKIFTASERALMMVEGIGPKKAKLIKTIVSGQYGSKSSSGVSSPLDQSKSKVS</sequence>
<evidence type="ECO:0000313" key="10">
    <source>
        <dbReference type="EMBL" id="TDA38524.1"/>
    </source>
</evidence>
<dbReference type="GO" id="GO:1901255">
    <property type="term" value="P:nucleotide-excision repair involved in interstrand cross-link repair"/>
    <property type="evidence" value="ECO:0007669"/>
    <property type="project" value="TreeGrafter"/>
</dbReference>
<dbReference type="Gene3D" id="3.40.50.10130">
    <property type="match status" value="1"/>
</dbReference>
<feature type="compositionally biased region" description="Low complexity" evidence="7">
    <location>
        <begin position="219"/>
        <end position="229"/>
    </location>
</feature>
<dbReference type="Proteomes" id="UP000316080">
    <property type="component" value="Unassembled WGS sequence"/>
</dbReference>
<dbReference type="InterPro" id="IPR010994">
    <property type="entry name" value="RuvA_2-like"/>
</dbReference>
<evidence type="ECO:0000313" key="12">
    <source>
        <dbReference type="Proteomes" id="UP000317265"/>
    </source>
</evidence>
<accession>A0A520KGU2</accession>
<feature type="domain" description="ERCC4" evidence="8">
    <location>
        <begin position="11"/>
        <end position="91"/>
    </location>
</feature>
<keyword evidence="4" id="KW-0378">Hydrolase</keyword>
<dbReference type="SUPFAM" id="SSF47781">
    <property type="entry name" value="RuvA domain 2-like"/>
    <property type="match status" value="1"/>
</dbReference>
<evidence type="ECO:0000256" key="2">
    <source>
        <dbReference type="ARBA" id="ARBA00022759"/>
    </source>
</evidence>
<comment type="caution">
    <text evidence="9">The sequence shown here is derived from an EMBL/GenBank/DDBJ whole genome shotgun (WGS) entry which is preliminary data.</text>
</comment>
<dbReference type="Pfam" id="PF02732">
    <property type="entry name" value="ERCC4"/>
    <property type="match status" value="1"/>
</dbReference>
<evidence type="ECO:0000256" key="4">
    <source>
        <dbReference type="ARBA" id="ARBA00022801"/>
    </source>
</evidence>
<keyword evidence="1" id="KW-0540">Nuclease</keyword>
<dbReference type="InterPro" id="IPR006166">
    <property type="entry name" value="ERCC4_domain"/>
</dbReference>
<dbReference type="GO" id="GO:0000724">
    <property type="term" value="P:double-strand break repair via homologous recombination"/>
    <property type="evidence" value="ECO:0007669"/>
    <property type="project" value="TreeGrafter"/>
</dbReference>
<dbReference type="SMART" id="SM00891">
    <property type="entry name" value="ERCC4"/>
    <property type="match status" value="1"/>
</dbReference>
<evidence type="ECO:0000313" key="9">
    <source>
        <dbReference type="EMBL" id="RZN57544.1"/>
    </source>
</evidence>
<keyword evidence="3" id="KW-0227">DNA damage</keyword>
<name>A0A520KGU2_9CREN</name>
<dbReference type="PANTHER" id="PTHR10150:SF0">
    <property type="entry name" value="DNA REPAIR ENDONUCLEASE XPF"/>
    <property type="match status" value="1"/>
</dbReference>
<dbReference type="InterPro" id="IPR011335">
    <property type="entry name" value="Restrct_endonuc-II-like"/>
</dbReference>
<organism evidence="9 11">
    <name type="scientific">Thermoproteota archaeon</name>
    <dbReference type="NCBI Taxonomy" id="2056631"/>
    <lineage>
        <taxon>Archaea</taxon>
        <taxon>Thermoproteota</taxon>
    </lineage>
</organism>
<feature type="region of interest" description="Disordered" evidence="7">
    <location>
        <begin position="219"/>
        <end position="239"/>
    </location>
</feature>
<dbReference type="EMBL" id="QNVI01000050">
    <property type="protein sequence ID" value="TDA38524.1"/>
    <property type="molecule type" value="Genomic_DNA"/>
</dbReference>
<evidence type="ECO:0000313" key="11">
    <source>
        <dbReference type="Proteomes" id="UP000316080"/>
    </source>
</evidence>
<dbReference type="GO" id="GO:0003684">
    <property type="term" value="F:damaged DNA binding"/>
    <property type="evidence" value="ECO:0007669"/>
    <property type="project" value="TreeGrafter"/>
</dbReference>
<dbReference type="Gene3D" id="1.10.150.20">
    <property type="entry name" value="5' to 3' exonuclease, C-terminal subdomain"/>
    <property type="match status" value="1"/>
</dbReference>
<dbReference type="AlphaFoldDB" id="A0A520KGU2"/>
<dbReference type="Pfam" id="PF14520">
    <property type="entry name" value="HHH_5"/>
    <property type="match status" value="1"/>
</dbReference>
<gene>
    <name evidence="10" type="ORF">DSO09_04100</name>
    <name evidence="9" type="ORF">EF809_00740</name>
</gene>
<dbReference type="SUPFAM" id="SSF52980">
    <property type="entry name" value="Restriction endonuclease-like"/>
    <property type="match status" value="1"/>
</dbReference>
<keyword evidence="2" id="KW-0255">Endonuclease</keyword>
<proteinExistence type="predicted"/>
<dbReference type="GO" id="GO:0003697">
    <property type="term" value="F:single-stranded DNA binding"/>
    <property type="evidence" value="ECO:0007669"/>
    <property type="project" value="TreeGrafter"/>
</dbReference>
<reference evidence="9 11" key="2">
    <citation type="journal article" date="2019" name="Nat. Microbiol.">
        <title>Wide diversity of methane and short-chain alkane metabolisms in uncultured archaea.</title>
        <authorList>
            <person name="Borrel G."/>
            <person name="Adam P.S."/>
            <person name="McKay L.J."/>
            <person name="Chen L.X."/>
            <person name="Sierra-Garcia I.N."/>
            <person name="Sieber C.M."/>
            <person name="Letourneur Q."/>
            <person name="Ghozlane A."/>
            <person name="Andersen G.L."/>
            <person name="Li W.J."/>
            <person name="Hallam S.J."/>
            <person name="Muyzer G."/>
            <person name="de Oliveira V.M."/>
            <person name="Inskeep W.P."/>
            <person name="Banfield J.F."/>
            <person name="Gribaldo S."/>
        </authorList>
    </citation>
    <scope>NUCLEOTIDE SEQUENCE [LARGE SCALE GENOMIC DNA]</scope>
    <source>
        <strain evidence="9">Verst-YHS</strain>
    </source>
</reference>
<reference evidence="10 12" key="1">
    <citation type="journal article" date="2019" name="Nat. Microbiol.">
        <title>Expanding anaerobic alkane metabolism in the domain of Archaea.</title>
        <authorList>
            <person name="Wang Y."/>
            <person name="Wegener G."/>
            <person name="Hou J."/>
            <person name="Wang F."/>
            <person name="Xiao X."/>
        </authorList>
    </citation>
    <scope>NUCLEOTIDE SEQUENCE [LARGE SCALE GENOMIC DNA]</scope>
    <source>
        <strain evidence="10">WYZ-LMO11</strain>
    </source>
</reference>
<evidence type="ECO:0000259" key="8">
    <source>
        <dbReference type="SMART" id="SM00891"/>
    </source>
</evidence>
<evidence type="ECO:0000256" key="1">
    <source>
        <dbReference type="ARBA" id="ARBA00022722"/>
    </source>
</evidence>
<evidence type="ECO:0000256" key="5">
    <source>
        <dbReference type="ARBA" id="ARBA00023125"/>
    </source>
</evidence>
<keyword evidence="5" id="KW-0238">DNA-binding</keyword>
<evidence type="ECO:0000256" key="3">
    <source>
        <dbReference type="ARBA" id="ARBA00022763"/>
    </source>
</evidence>
<evidence type="ECO:0000256" key="7">
    <source>
        <dbReference type="SAM" id="MobiDB-lite"/>
    </source>
</evidence>
<dbReference type="EMBL" id="RXIH01000005">
    <property type="protein sequence ID" value="RZN57544.1"/>
    <property type="molecule type" value="Genomic_DNA"/>
</dbReference>